<evidence type="ECO:0000313" key="1">
    <source>
        <dbReference type="EMBL" id="KAJ6322633.1"/>
    </source>
</evidence>
<protein>
    <submittedName>
        <fullName evidence="1">Uncharacterized protein</fullName>
    </submittedName>
</protein>
<sequence length="170" mass="19087">MTTVILQRSIQISPQEAHLGQLQVVDLAALSGVTGGAWRLEERRGRRLAGQGSDTDKDLKIEFVRSSERWFWPLVVTESETICRCSLWPWAEVIFRIWVWSSGPVCSWVLALLGIEERTEGGREYQVTCYPREHVEKWSSGLRTGVGLFACPPPPPPPAELRSTRPGSLS</sequence>
<reference evidence="1" key="2">
    <citation type="journal article" date="2023" name="Int. J. Mol. Sci.">
        <title>De Novo Assembly and Annotation of 11 Diverse Shrub Willow (Salix) Genomes Reveals Novel Gene Organization in Sex-Linked Regions.</title>
        <authorList>
            <person name="Hyden B."/>
            <person name="Feng K."/>
            <person name="Yates T.B."/>
            <person name="Jawdy S."/>
            <person name="Cereghino C."/>
            <person name="Smart L.B."/>
            <person name="Muchero W."/>
        </authorList>
    </citation>
    <scope>NUCLEOTIDE SEQUENCE</scope>
    <source>
        <tissue evidence="1">Shoot tip</tissue>
    </source>
</reference>
<proteinExistence type="predicted"/>
<gene>
    <name evidence="1" type="ORF">OIU77_012469</name>
</gene>
<keyword evidence="2" id="KW-1185">Reference proteome</keyword>
<organism evidence="1 2">
    <name type="scientific">Salix suchowensis</name>
    <dbReference type="NCBI Taxonomy" id="1278906"/>
    <lineage>
        <taxon>Eukaryota</taxon>
        <taxon>Viridiplantae</taxon>
        <taxon>Streptophyta</taxon>
        <taxon>Embryophyta</taxon>
        <taxon>Tracheophyta</taxon>
        <taxon>Spermatophyta</taxon>
        <taxon>Magnoliopsida</taxon>
        <taxon>eudicotyledons</taxon>
        <taxon>Gunneridae</taxon>
        <taxon>Pentapetalae</taxon>
        <taxon>rosids</taxon>
        <taxon>fabids</taxon>
        <taxon>Malpighiales</taxon>
        <taxon>Salicaceae</taxon>
        <taxon>Saliceae</taxon>
        <taxon>Salix</taxon>
    </lineage>
</organism>
<accession>A0ABQ9A5Z6</accession>
<evidence type="ECO:0000313" key="2">
    <source>
        <dbReference type="Proteomes" id="UP001141253"/>
    </source>
</evidence>
<name>A0ABQ9A5Z6_9ROSI</name>
<dbReference type="Proteomes" id="UP001141253">
    <property type="component" value="Chromosome 8"/>
</dbReference>
<dbReference type="EMBL" id="JAPFFI010000023">
    <property type="protein sequence ID" value="KAJ6322633.1"/>
    <property type="molecule type" value="Genomic_DNA"/>
</dbReference>
<reference evidence="1" key="1">
    <citation type="submission" date="2022-10" db="EMBL/GenBank/DDBJ databases">
        <authorList>
            <person name="Hyden B.L."/>
            <person name="Feng K."/>
            <person name="Yates T."/>
            <person name="Jawdy S."/>
            <person name="Smart L.B."/>
            <person name="Muchero W."/>
        </authorList>
    </citation>
    <scope>NUCLEOTIDE SEQUENCE</scope>
    <source>
        <tissue evidence="1">Shoot tip</tissue>
    </source>
</reference>
<comment type="caution">
    <text evidence="1">The sequence shown here is derived from an EMBL/GenBank/DDBJ whole genome shotgun (WGS) entry which is preliminary data.</text>
</comment>